<keyword evidence="4" id="KW-1185">Reference proteome</keyword>
<accession>A0ABU2Y816</accession>
<keyword evidence="3" id="KW-0489">Methyltransferase</keyword>
<evidence type="ECO:0000313" key="3">
    <source>
        <dbReference type="EMBL" id="MDT0554331.1"/>
    </source>
</evidence>
<dbReference type="Proteomes" id="UP001252186">
    <property type="component" value="Unassembled WGS sequence"/>
</dbReference>
<protein>
    <submittedName>
        <fullName evidence="3">Class I SAM-dependent methyltransferase</fullName>
    </submittedName>
</protein>
<organism evidence="3 4">
    <name type="scientific">Urechidicola vernalis</name>
    <dbReference type="NCBI Taxonomy" id="3075600"/>
    <lineage>
        <taxon>Bacteria</taxon>
        <taxon>Pseudomonadati</taxon>
        <taxon>Bacteroidota</taxon>
        <taxon>Flavobacteriia</taxon>
        <taxon>Flavobacteriales</taxon>
        <taxon>Flavobacteriaceae</taxon>
        <taxon>Urechidicola</taxon>
    </lineage>
</organism>
<dbReference type="EMBL" id="JAVRHV010000009">
    <property type="protein sequence ID" value="MDT0554331.1"/>
    <property type="molecule type" value="Genomic_DNA"/>
</dbReference>
<comment type="caution">
    <text evidence="3">The sequence shown here is derived from an EMBL/GenBank/DDBJ whole genome shotgun (WGS) entry which is preliminary data.</text>
</comment>
<sequence length="357" mass="40843">MSSKEIVEQIESKKKCSSKLPTWFNASGIYFPNKLNIEQTSSELTAKYKSELINGKSIVDVTGGFGVDCYYFSKKFESVIHCDLNENLSKIVKHNYAQLDVSNIETFSTNGIEYVINSTNKFDWIYIDPSRRNDVKGKVFLLKDCLPDVPENLSSLFKKSSNILIKTSPILDLKSAINELEFVKEIHIVAVKNEVKELLFLLEKDYTESINIKTVNILKQSNQTFNFELSIESNSVYSQPLTYLFEPNSAILKSGGFQNVSNQFQIAKLHQHSHLYTSENLITFPGRRFKIKANIQYDKKQLRKLIPTGKANITTRNFPQSVMDIRKKTKLKDGGKDYLFFTTNLDGKHIVLVCEKL</sequence>
<dbReference type="Pfam" id="PF22013">
    <property type="entry name" value="PG_1098_Fer"/>
    <property type="match status" value="1"/>
</dbReference>
<feature type="domain" description="PG-1098 ferredoxin-like" evidence="2">
    <location>
        <begin position="243"/>
        <end position="285"/>
    </location>
</feature>
<dbReference type="InterPro" id="IPR041497">
    <property type="entry name" value="Thump-like"/>
</dbReference>
<dbReference type="InterPro" id="IPR029063">
    <property type="entry name" value="SAM-dependent_MTases_sf"/>
</dbReference>
<name>A0ABU2Y816_9FLAO</name>
<dbReference type="InterPro" id="IPR054168">
    <property type="entry name" value="PG_1098_Fer"/>
</dbReference>
<evidence type="ECO:0000313" key="4">
    <source>
        <dbReference type="Proteomes" id="UP001252186"/>
    </source>
</evidence>
<evidence type="ECO:0000259" key="2">
    <source>
        <dbReference type="Pfam" id="PF22013"/>
    </source>
</evidence>
<proteinExistence type="predicted"/>
<dbReference type="GO" id="GO:0032259">
    <property type="term" value="P:methylation"/>
    <property type="evidence" value="ECO:0007669"/>
    <property type="project" value="UniProtKB-KW"/>
</dbReference>
<dbReference type="GO" id="GO:0008168">
    <property type="term" value="F:methyltransferase activity"/>
    <property type="evidence" value="ECO:0007669"/>
    <property type="project" value="UniProtKB-KW"/>
</dbReference>
<evidence type="ECO:0000259" key="1">
    <source>
        <dbReference type="Pfam" id="PF18096"/>
    </source>
</evidence>
<dbReference type="SUPFAM" id="SSF53335">
    <property type="entry name" value="S-adenosyl-L-methionine-dependent methyltransferases"/>
    <property type="match status" value="1"/>
</dbReference>
<dbReference type="Pfam" id="PF18096">
    <property type="entry name" value="Thump_like"/>
    <property type="match status" value="1"/>
</dbReference>
<dbReference type="Gene3D" id="3.40.50.150">
    <property type="entry name" value="Vaccinia Virus protein VP39"/>
    <property type="match status" value="1"/>
</dbReference>
<dbReference type="Gene3D" id="1.10.10.1110">
    <property type="entry name" value="Methyltransferase PG1098, N-terminal domain"/>
    <property type="match status" value="1"/>
</dbReference>
<keyword evidence="3" id="KW-0808">Transferase</keyword>
<reference evidence="3 4" key="1">
    <citation type="submission" date="2023-09" db="EMBL/GenBank/DDBJ databases">
        <authorList>
            <person name="Rey-Velasco X."/>
        </authorList>
    </citation>
    <scope>NUCLEOTIDE SEQUENCE [LARGE SCALE GENOMIC DNA]</scope>
    <source>
        <strain evidence="3 4">P050</strain>
    </source>
</reference>
<feature type="domain" description="THUMP-like" evidence="1">
    <location>
        <begin position="286"/>
        <end position="356"/>
    </location>
</feature>
<dbReference type="RefSeq" id="WP_311594418.1">
    <property type="nucleotide sequence ID" value="NZ_JAVRHV010000009.1"/>
</dbReference>
<gene>
    <name evidence="3" type="ORF">RM519_13800</name>
</gene>